<dbReference type="InterPro" id="IPR003830">
    <property type="entry name" value="ComA_synth"/>
</dbReference>
<dbReference type="KEGG" id="fwa:DCMF_06185"/>
<name>A0A3G1KPR0_FORW1</name>
<organism evidence="2 3">
    <name type="scientific">Formimonas warabiya</name>
    <dbReference type="NCBI Taxonomy" id="1761012"/>
    <lineage>
        <taxon>Bacteria</taxon>
        <taxon>Bacillati</taxon>
        <taxon>Bacillota</taxon>
        <taxon>Clostridia</taxon>
        <taxon>Eubacteriales</taxon>
        <taxon>Peptococcaceae</taxon>
        <taxon>Candidatus Formimonas</taxon>
    </lineage>
</organism>
<evidence type="ECO:0008006" key="4">
    <source>
        <dbReference type="Google" id="ProtNLM"/>
    </source>
</evidence>
<dbReference type="PANTHER" id="PTHR48413">
    <property type="match status" value="1"/>
</dbReference>
<dbReference type="InterPro" id="IPR013785">
    <property type="entry name" value="Aldolase_TIM"/>
</dbReference>
<dbReference type="Gene3D" id="3.20.20.70">
    <property type="entry name" value="Aldolase class I"/>
    <property type="match status" value="1"/>
</dbReference>
<gene>
    <name evidence="2" type="ORF">DCMF_06185</name>
</gene>
<sequence>MKQNECWNGLEEMAFNFIKIPPRTAKPRERGITIVADKGLGLNQMEDLFNLVGAYIDWVKIGISAPRIFTKQQLIDKVKLCHQYDIKAFIAGDVTEMAIMQGVTDEYLQEVKDLGADGIEIATAQVYLPLEEKCLLVTKAKDFGFQVFAEVGKKGVDGWAVAPNFILKEVDALFQAGAYKVLVQGEGVLEAVSEIQEKPLYELAAKVDLNQIVFQAKDNRAHTWLIKNFGLEVNMDIESNQVVMVELCRRGIRKRGLFGLIASYKG</sequence>
<dbReference type="PANTHER" id="PTHR48413:SF1">
    <property type="entry name" value="PROTEIN HEAT-STRESS-ASSOCIATED 32"/>
    <property type="match status" value="1"/>
</dbReference>
<evidence type="ECO:0000313" key="3">
    <source>
        <dbReference type="Proteomes" id="UP000323521"/>
    </source>
</evidence>
<dbReference type="AlphaFoldDB" id="A0A3G1KPR0"/>
<dbReference type="OrthoDB" id="7809088at2"/>
<comment type="similarity">
    <text evidence="1">Belongs to the phosphosulfolactate synthase family.</text>
</comment>
<dbReference type="Proteomes" id="UP000323521">
    <property type="component" value="Chromosome"/>
</dbReference>
<reference evidence="2 3" key="1">
    <citation type="submission" date="2016-10" db="EMBL/GenBank/DDBJ databases">
        <title>Complete Genome Sequence of Peptococcaceae strain DCMF.</title>
        <authorList>
            <person name="Edwards R.J."/>
            <person name="Holland S.I."/>
            <person name="Deshpande N.P."/>
            <person name="Wong Y.K."/>
            <person name="Ertan H."/>
            <person name="Manefield M."/>
            <person name="Russell T.L."/>
            <person name="Lee M.J."/>
        </authorList>
    </citation>
    <scope>NUCLEOTIDE SEQUENCE [LARGE SCALE GENOMIC DNA]</scope>
    <source>
        <strain evidence="2 3">DCMF</strain>
    </source>
</reference>
<evidence type="ECO:0000313" key="2">
    <source>
        <dbReference type="EMBL" id="ATW24428.1"/>
    </source>
</evidence>
<protein>
    <recommendedName>
        <fullName evidence="4">Phosphosulfolactate synthase</fullName>
    </recommendedName>
</protein>
<dbReference type="EMBL" id="CP017634">
    <property type="protein sequence ID" value="ATW24428.1"/>
    <property type="molecule type" value="Genomic_DNA"/>
</dbReference>
<dbReference type="SUPFAM" id="SSF102110">
    <property type="entry name" value="(2r)-phospho-3-sulfolactate synthase ComA"/>
    <property type="match status" value="1"/>
</dbReference>
<dbReference type="Pfam" id="PF02679">
    <property type="entry name" value="ComA"/>
    <property type="match status" value="1"/>
</dbReference>
<dbReference type="InterPro" id="IPR036112">
    <property type="entry name" value="ComA_synth_sf"/>
</dbReference>
<proteinExistence type="inferred from homology"/>
<accession>A0A3G1KPR0</accession>
<evidence type="ECO:0000256" key="1">
    <source>
        <dbReference type="ARBA" id="ARBA00010424"/>
    </source>
</evidence>
<dbReference type="RefSeq" id="WP_148133620.1">
    <property type="nucleotide sequence ID" value="NZ_CP017634.1"/>
</dbReference>
<keyword evidence="3" id="KW-1185">Reference proteome</keyword>